<feature type="region of interest" description="Disordered" evidence="1">
    <location>
        <begin position="28"/>
        <end position="52"/>
    </location>
</feature>
<proteinExistence type="predicted"/>
<dbReference type="InterPro" id="IPR010664">
    <property type="entry name" value="LipoPS_assembly_LptC-rel"/>
</dbReference>
<dbReference type="AlphaFoldDB" id="D5H8X1"/>
<feature type="compositionally biased region" description="Basic and acidic residues" evidence="1">
    <location>
        <begin position="29"/>
        <end position="44"/>
    </location>
</feature>
<dbReference type="KEGG" id="srm:SRM_01555"/>
<gene>
    <name evidence="2" type="ordered locus">SRM_01555</name>
</gene>
<name>D5H8X1_SALRM</name>
<dbReference type="Gene3D" id="2.60.450.10">
    <property type="entry name" value="Lipopolysaccharide (LPS) transport protein A like domain"/>
    <property type="match status" value="1"/>
</dbReference>
<dbReference type="Pfam" id="PF06835">
    <property type="entry name" value="LptC"/>
    <property type="match status" value="1"/>
</dbReference>
<dbReference type="GO" id="GO:0015221">
    <property type="term" value="F:lipopolysaccharide transmembrane transporter activity"/>
    <property type="evidence" value="ECO:0007669"/>
    <property type="project" value="InterPro"/>
</dbReference>
<evidence type="ECO:0008006" key="4">
    <source>
        <dbReference type="Google" id="ProtNLM"/>
    </source>
</evidence>
<dbReference type="EMBL" id="FP565814">
    <property type="protein sequence ID" value="CBH24476.1"/>
    <property type="molecule type" value="Genomic_DNA"/>
</dbReference>
<reference evidence="3" key="2">
    <citation type="submission" date="2010-04" db="EMBL/GenBank/DDBJ databases">
        <title>Genome sequence of Salinibacter ruber M8.</title>
        <authorList>
            <consortium name="Genoscope"/>
        </authorList>
    </citation>
    <scope>NUCLEOTIDE SEQUENCE [LARGE SCALE GENOMIC DNA]</scope>
    <source>
        <strain evidence="3">M8</strain>
    </source>
</reference>
<evidence type="ECO:0000256" key="1">
    <source>
        <dbReference type="SAM" id="MobiDB-lite"/>
    </source>
</evidence>
<dbReference type="InterPro" id="IPR026265">
    <property type="entry name" value="LptC"/>
</dbReference>
<evidence type="ECO:0000313" key="2">
    <source>
        <dbReference type="EMBL" id="CBH24476.1"/>
    </source>
</evidence>
<organism evidence="2 3">
    <name type="scientific">Salinibacter ruber (strain M8)</name>
    <dbReference type="NCBI Taxonomy" id="761659"/>
    <lineage>
        <taxon>Bacteria</taxon>
        <taxon>Pseudomonadati</taxon>
        <taxon>Rhodothermota</taxon>
        <taxon>Rhodothermia</taxon>
        <taxon>Rhodothermales</taxon>
        <taxon>Salinibacteraceae</taxon>
        <taxon>Salinibacter</taxon>
    </lineage>
</organism>
<reference evidence="2 3" key="1">
    <citation type="journal article" date="2010" name="ISME J.">
        <title>Fine-scale evolution: genomic, phenotypic and ecological differentiation in two coexisting Salinibacter ruber strains.</title>
        <authorList>
            <person name="Pena A."/>
            <person name="Teeling H."/>
            <person name="Huerta-Cepas J."/>
            <person name="Santos F."/>
            <person name="Yarza P."/>
            <person name="Brito-Echeverria J."/>
            <person name="Lucio M."/>
            <person name="Schmitt-Kopplin P."/>
            <person name="Meseguer I."/>
            <person name="Schenowitz C."/>
            <person name="Dossat C."/>
            <person name="Barbe V."/>
            <person name="Dopazo J."/>
            <person name="Rossello-Mora R."/>
            <person name="Schuler M."/>
            <person name="Glockner F.O."/>
            <person name="Amann R."/>
            <person name="Gabaldon T."/>
            <person name="Anton J."/>
        </authorList>
    </citation>
    <scope>NUCLEOTIDE SEQUENCE [LARGE SCALE GENOMIC DNA]</scope>
    <source>
        <strain evidence="2 3">M8</strain>
    </source>
</reference>
<dbReference type="GO" id="GO:0005886">
    <property type="term" value="C:plasma membrane"/>
    <property type="evidence" value="ECO:0007669"/>
    <property type="project" value="InterPro"/>
</dbReference>
<accession>D5H8X1</accession>
<sequence>MTQLHWGRRSVLGLLVCVAVGGGLLAGGCEHRTRPGGTDRDKTTRGPTPKHVSWDAAFNMSENGRPRAVLRARRMEQYQTDDSTYSVWRSMDDTTKVRVYLFDEEGDSSATVTADSLVFQDQKGVLDAYRNVVVTTEDNKRLESEHLTWHQADRTIRTRRFVRIRTPSEVVQGDGLVADEDLETYQLGRFSAEVDVDEDDDTDEQQ</sequence>
<evidence type="ECO:0000313" key="3">
    <source>
        <dbReference type="Proteomes" id="UP000000933"/>
    </source>
</evidence>
<dbReference type="NCBIfam" id="TIGR04409">
    <property type="entry name" value="LptC_YrbK"/>
    <property type="match status" value="1"/>
</dbReference>
<dbReference type="HOGENOM" id="CLU_115417_0_0_10"/>
<protein>
    <recommendedName>
        <fullName evidence="4">LPS export ABC transporter periplasmic protein LptC</fullName>
    </recommendedName>
</protein>
<dbReference type="Proteomes" id="UP000000933">
    <property type="component" value="Chromosome"/>
</dbReference>